<accession>A0A4R7I197</accession>
<dbReference type="AlphaFoldDB" id="A0A4R7I197"/>
<comment type="caution">
    <text evidence="1">The sequence shown here is derived from an EMBL/GenBank/DDBJ whole genome shotgun (WGS) entry which is preliminary data.</text>
</comment>
<dbReference type="RefSeq" id="WP_133869629.1">
    <property type="nucleotide sequence ID" value="NZ_SOAU01000001.1"/>
</dbReference>
<gene>
    <name evidence="1" type="ORF">BDK89_2940</name>
</gene>
<reference evidence="1 2" key="1">
    <citation type="submission" date="2019-03" db="EMBL/GenBank/DDBJ databases">
        <title>Sequencing the genomes of 1000 actinobacteria strains.</title>
        <authorList>
            <person name="Klenk H.-P."/>
        </authorList>
    </citation>
    <scope>NUCLEOTIDE SEQUENCE [LARGE SCALE GENOMIC DNA]</scope>
    <source>
        <strain evidence="1 2">DSM 18936</strain>
    </source>
</reference>
<protein>
    <submittedName>
        <fullName evidence="1">Uncharacterized protein</fullName>
    </submittedName>
</protein>
<keyword evidence="2" id="KW-1185">Reference proteome</keyword>
<name>A0A4R7I197_9ACTN</name>
<dbReference type="Proteomes" id="UP000294558">
    <property type="component" value="Unassembled WGS sequence"/>
</dbReference>
<evidence type="ECO:0000313" key="1">
    <source>
        <dbReference type="EMBL" id="TDT17332.1"/>
    </source>
</evidence>
<proteinExistence type="predicted"/>
<sequence>MSSTRHDVGTIAWVESPFQLLSAIEATFAGALVPPVEVHLRGPTSTYRPLLDLVARHPVPSLRIWAASEPSVAADAGQWATELAIGDLFSGQAAAILARCRDLDLVVLDDGSSTHRALELVGRRTASLVRPRSSDAPARWAAGLIAHRLVRARSRGRMRAVSGLPILPGSQIAVRVDGHDFEWSRSVRVDVGFPDTDLVVLGTALAADGLIGRQHYDEWLRRQFDGSRGRAVYLPHRRDATHRSRQIRRLGGTVGSAGGLPVELVARNLAPGTRVVTLPSTTVMTVPLVAPDVRLECWDVPAYWWAPSASPAVRRLVDGIASSSSSTFDLFIESALRPVGSTGR</sequence>
<dbReference type="OrthoDB" id="3511915at2"/>
<evidence type="ECO:0000313" key="2">
    <source>
        <dbReference type="Proteomes" id="UP000294558"/>
    </source>
</evidence>
<organism evidence="1 2">
    <name type="scientific">Ilumatobacter fluminis</name>
    <dbReference type="NCBI Taxonomy" id="467091"/>
    <lineage>
        <taxon>Bacteria</taxon>
        <taxon>Bacillati</taxon>
        <taxon>Actinomycetota</taxon>
        <taxon>Acidimicrobiia</taxon>
        <taxon>Acidimicrobiales</taxon>
        <taxon>Ilumatobacteraceae</taxon>
        <taxon>Ilumatobacter</taxon>
    </lineage>
</organism>
<dbReference type="EMBL" id="SOAU01000001">
    <property type="protein sequence ID" value="TDT17332.1"/>
    <property type="molecule type" value="Genomic_DNA"/>
</dbReference>